<dbReference type="GO" id="GO:0035256">
    <property type="term" value="F:G protein-coupled glutamate receptor binding"/>
    <property type="evidence" value="ECO:0007669"/>
    <property type="project" value="InterPro"/>
</dbReference>
<dbReference type="EMBL" id="LR785812">
    <property type="protein sequence ID" value="CAB3254081.1"/>
    <property type="molecule type" value="mRNA"/>
</dbReference>
<evidence type="ECO:0000256" key="3">
    <source>
        <dbReference type="ARBA" id="ARBA00023018"/>
    </source>
</evidence>
<keyword evidence="2" id="KW-0963">Cytoplasm</keyword>
<name>A0A6F9DDZ3_9ASCI</name>
<dbReference type="GO" id="GO:0007216">
    <property type="term" value="P:G protein-coupled glutamate receptor signaling pathway"/>
    <property type="evidence" value="ECO:0007669"/>
    <property type="project" value="InterPro"/>
</dbReference>
<dbReference type="FunFam" id="2.30.29.30:FF:000014">
    <property type="entry name" value="Homer homolog 1 (Drosophila)"/>
    <property type="match status" value="1"/>
</dbReference>
<proteinExistence type="evidence at transcript level"/>
<evidence type="ECO:0000256" key="7">
    <source>
        <dbReference type="SAM" id="Coils"/>
    </source>
</evidence>
<dbReference type="GO" id="GO:0005737">
    <property type="term" value="C:cytoplasm"/>
    <property type="evidence" value="ECO:0007669"/>
    <property type="project" value="UniProtKB-SubCell"/>
</dbReference>
<accession>A0A6F9DDZ3</accession>
<keyword evidence="3" id="KW-0770">Synapse</keyword>
<dbReference type="PROSITE" id="PS50229">
    <property type="entry name" value="WH1"/>
    <property type="match status" value="1"/>
</dbReference>
<dbReference type="InterPro" id="IPR045027">
    <property type="entry name" value="Homer"/>
</dbReference>
<dbReference type="SUPFAM" id="SSF50729">
    <property type="entry name" value="PH domain-like"/>
    <property type="match status" value="1"/>
</dbReference>
<keyword evidence="4 7" id="KW-0175">Coiled coil</keyword>
<evidence type="ECO:0000256" key="4">
    <source>
        <dbReference type="ARBA" id="ARBA00023054"/>
    </source>
</evidence>
<gene>
    <name evidence="10" type="primary">Homer2</name>
</gene>
<comment type="similarity">
    <text evidence="5">Belongs to the Homer family.</text>
</comment>
<evidence type="ECO:0000256" key="6">
    <source>
        <dbReference type="ARBA" id="ARBA00034105"/>
    </source>
</evidence>
<evidence type="ECO:0000256" key="2">
    <source>
        <dbReference type="ARBA" id="ARBA00022490"/>
    </source>
</evidence>
<evidence type="ECO:0000256" key="1">
    <source>
        <dbReference type="ARBA" id="ARBA00004496"/>
    </source>
</evidence>
<feature type="domain" description="WH1" evidence="9">
    <location>
        <begin position="1"/>
        <end position="110"/>
    </location>
</feature>
<feature type="coiled-coil region" evidence="7">
    <location>
        <begin position="219"/>
        <end position="329"/>
    </location>
</feature>
<dbReference type="GO" id="GO:0014069">
    <property type="term" value="C:postsynaptic density"/>
    <property type="evidence" value="ECO:0007669"/>
    <property type="project" value="UniProtKB-SubCell"/>
</dbReference>
<dbReference type="AlphaFoldDB" id="A0A6F9DDZ3"/>
<evidence type="ECO:0000256" key="8">
    <source>
        <dbReference type="SAM" id="MobiDB-lite"/>
    </source>
</evidence>
<dbReference type="InterPro" id="IPR011993">
    <property type="entry name" value="PH-like_dom_sf"/>
</dbReference>
<dbReference type="Pfam" id="PF00568">
    <property type="entry name" value="WH1"/>
    <property type="match status" value="1"/>
</dbReference>
<dbReference type="InterPro" id="IPR044100">
    <property type="entry name" value="Homer_EVH1"/>
</dbReference>
<evidence type="ECO:0000259" key="9">
    <source>
        <dbReference type="PROSITE" id="PS50229"/>
    </source>
</evidence>
<feature type="region of interest" description="Disordered" evidence="8">
    <location>
        <begin position="112"/>
        <end position="160"/>
    </location>
</feature>
<dbReference type="PANTHER" id="PTHR10918">
    <property type="entry name" value="HOMER"/>
    <property type="match status" value="1"/>
</dbReference>
<feature type="compositionally biased region" description="Basic and acidic residues" evidence="8">
    <location>
        <begin position="127"/>
        <end position="148"/>
    </location>
</feature>
<feature type="coiled-coil region" evidence="7">
    <location>
        <begin position="163"/>
        <end position="190"/>
    </location>
</feature>
<dbReference type="Gene3D" id="2.30.29.30">
    <property type="entry name" value="Pleckstrin-homology domain (PH domain)/Phosphotyrosine-binding domain (PTB)"/>
    <property type="match status" value="1"/>
</dbReference>
<sequence>MGEVPIYSSKAHVFVIDPVTKKSWIPASKAAATVNFFFDSTRKSYRIISVEGSKAIINSTVTSEMAFTKTSAKFGQWADIRANTVYGLGFSTDILLSKFTEQFEDIRDRARELSENSETTVTSNGHNDQDNEKPTTNSTKEDVSGGHDYDEELFSSASDDSRNNFLSSELRNLRLQNERLKLAVTQSSANSKKSETELQALKSTNTRLTTALQESMSNVDQWHRQLAMYKEDNEQLKKQLSDTKFEKIKEAEYLDQIDGLKKQLEQLQIELSEKSQECNMLQQRVGVLNVVEKQHNECAVRIKKSYDEVHQLKEKLATVEEKSVQAAREKSRKQLEGQHLLGELANYLTDITAVTQKLQSTL</sequence>
<comment type="subcellular location">
    <subcellularLocation>
        <location evidence="1">Cytoplasm</location>
    </subcellularLocation>
    <subcellularLocation>
        <location evidence="6">Postsynaptic density</location>
    </subcellularLocation>
</comment>
<evidence type="ECO:0000313" key="10">
    <source>
        <dbReference type="EMBL" id="CAB3254081.1"/>
    </source>
</evidence>
<organism evidence="10">
    <name type="scientific">Phallusia mammillata</name>
    <dbReference type="NCBI Taxonomy" id="59560"/>
    <lineage>
        <taxon>Eukaryota</taxon>
        <taxon>Metazoa</taxon>
        <taxon>Chordata</taxon>
        <taxon>Tunicata</taxon>
        <taxon>Ascidiacea</taxon>
        <taxon>Phlebobranchia</taxon>
        <taxon>Ascidiidae</taxon>
        <taxon>Phallusia</taxon>
    </lineage>
</organism>
<evidence type="ECO:0000256" key="5">
    <source>
        <dbReference type="ARBA" id="ARBA00023606"/>
    </source>
</evidence>
<reference evidence="10" key="1">
    <citation type="submission" date="2020-04" db="EMBL/GenBank/DDBJ databases">
        <authorList>
            <person name="Neveu A P."/>
        </authorList>
    </citation>
    <scope>NUCLEOTIDE SEQUENCE</scope>
    <source>
        <tissue evidence="10">Whole embryo</tissue>
    </source>
</reference>
<feature type="compositionally biased region" description="Polar residues" evidence="8">
    <location>
        <begin position="116"/>
        <end position="126"/>
    </location>
</feature>
<dbReference type="CDD" id="cd01206">
    <property type="entry name" value="EVH1_Homer_Vesl"/>
    <property type="match status" value="1"/>
</dbReference>
<dbReference type="InterPro" id="IPR000697">
    <property type="entry name" value="WH1/EVH1_dom"/>
</dbReference>
<dbReference type="SMART" id="SM00461">
    <property type="entry name" value="WH1"/>
    <property type="match status" value="1"/>
</dbReference>
<protein>
    <submittedName>
        <fullName evidence="10">Homer protein homolog 2</fullName>
    </submittedName>
</protein>